<comment type="similarity">
    <text evidence="2 3">Belongs to the cytochrome P450 family.</text>
</comment>
<evidence type="ECO:0000256" key="4">
    <source>
        <dbReference type="SAM" id="MobiDB-lite"/>
    </source>
</evidence>
<feature type="compositionally biased region" description="Low complexity" evidence="4">
    <location>
        <begin position="1"/>
        <end position="14"/>
    </location>
</feature>
<proteinExistence type="inferred from homology"/>
<dbReference type="InterPro" id="IPR050121">
    <property type="entry name" value="Cytochrome_P450_monoxygenase"/>
</dbReference>
<dbReference type="RefSeq" id="WP_369203196.1">
    <property type="nucleotide sequence ID" value="NZ_JBFNXQ010000006.1"/>
</dbReference>
<dbReference type="Gene3D" id="1.10.630.10">
    <property type="entry name" value="Cytochrome P450"/>
    <property type="match status" value="1"/>
</dbReference>
<dbReference type="InterPro" id="IPR017972">
    <property type="entry name" value="Cyt_P450_CS"/>
</dbReference>
<dbReference type="Proteomes" id="UP001560045">
    <property type="component" value="Unassembled WGS sequence"/>
</dbReference>
<evidence type="ECO:0000313" key="6">
    <source>
        <dbReference type="Proteomes" id="UP001560045"/>
    </source>
</evidence>
<keyword evidence="3" id="KW-0479">Metal-binding</keyword>
<comment type="caution">
    <text evidence="5">The sequence shown here is derived from an EMBL/GenBank/DDBJ whole genome shotgun (WGS) entry which is preliminary data.</text>
</comment>
<dbReference type="PRINTS" id="PR00385">
    <property type="entry name" value="P450"/>
</dbReference>
<protein>
    <submittedName>
        <fullName evidence="5">Cytochrome P450</fullName>
    </submittedName>
</protein>
<dbReference type="SUPFAM" id="SSF48264">
    <property type="entry name" value="Cytochrome P450"/>
    <property type="match status" value="1"/>
</dbReference>
<dbReference type="PANTHER" id="PTHR24305:SF166">
    <property type="entry name" value="CYTOCHROME P450 12A4, MITOCHONDRIAL-RELATED"/>
    <property type="match status" value="1"/>
</dbReference>
<dbReference type="Pfam" id="PF00067">
    <property type="entry name" value="p450"/>
    <property type="match status" value="1"/>
</dbReference>
<comment type="cofactor">
    <cofactor evidence="1">
        <name>heme</name>
        <dbReference type="ChEBI" id="CHEBI:30413"/>
    </cofactor>
</comment>
<dbReference type="InterPro" id="IPR002401">
    <property type="entry name" value="Cyt_P450_E_grp-I"/>
</dbReference>
<name>A0ABV3XA30_9ACTN</name>
<dbReference type="CDD" id="cd20620">
    <property type="entry name" value="CYP132-like"/>
    <property type="match status" value="1"/>
</dbReference>
<sequence length="467" mass="50697">MTQLASRPRAAAPAGGAGALRPSPPGPPLTAVPRLLRALITDRLGLMAEGTRYGDAARLRMGPRTVHLFNSPEAAKHVLADNADNYVKGIGLVQARRAIGDGLLTSDGELWRTQRALIRPAFQHKRIVARADVVAGEATALAGRLGELVGRGPVDVGERMTELTLGVLGHALLDADLASAAGGGVARIGRAFEAVQAQAMFEMVTLSAVPTWLPLAGQLRFRRARRDLERIVARLVHERGRRPPGEDVLSRLVASAGRETDPAVGRRRVRDELVTLLLAGHETTASTLTWTLHLVDQHPDVARRLHEEAVAVLGDRPPRYEDLQALTYTAQVVQEVMRLYPPVWILPRQAVADDEVAGFHVPAGADVVVCPYTMHRHPGLWDDPARFDPERFAPDRTEDRPRYAYIPFGGGPRYCVGSQLGTMEAVFVVATLARSLRLRGIPGRAAVPEPMLSLRVRGGLQMTVHPV</sequence>
<keyword evidence="3" id="KW-0560">Oxidoreductase</keyword>
<evidence type="ECO:0000256" key="1">
    <source>
        <dbReference type="ARBA" id="ARBA00001971"/>
    </source>
</evidence>
<feature type="region of interest" description="Disordered" evidence="4">
    <location>
        <begin position="1"/>
        <end position="28"/>
    </location>
</feature>
<evidence type="ECO:0000256" key="3">
    <source>
        <dbReference type="RuleBase" id="RU000461"/>
    </source>
</evidence>
<accession>A0ABV3XA30</accession>
<dbReference type="PANTHER" id="PTHR24305">
    <property type="entry name" value="CYTOCHROME P450"/>
    <property type="match status" value="1"/>
</dbReference>
<evidence type="ECO:0000313" key="5">
    <source>
        <dbReference type="EMBL" id="MEX5717399.1"/>
    </source>
</evidence>
<dbReference type="InterPro" id="IPR001128">
    <property type="entry name" value="Cyt_P450"/>
</dbReference>
<organism evidence="5 6">
    <name type="scientific">Geodermatophilus maliterrae</name>
    <dbReference type="NCBI Taxonomy" id="3162531"/>
    <lineage>
        <taxon>Bacteria</taxon>
        <taxon>Bacillati</taxon>
        <taxon>Actinomycetota</taxon>
        <taxon>Actinomycetes</taxon>
        <taxon>Geodermatophilales</taxon>
        <taxon>Geodermatophilaceae</taxon>
        <taxon>Geodermatophilus</taxon>
    </lineage>
</organism>
<dbReference type="EMBL" id="JBFNXQ010000006">
    <property type="protein sequence ID" value="MEX5717399.1"/>
    <property type="molecule type" value="Genomic_DNA"/>
</dbReference>
<reference evidence="5 6" key="1">
    <citation type="submission" date="2024-06" db="EMBL/GenBank/DDBJ databases">
        <title>Draft genome sequence of Geodermatophilus badlandi, a novel member of the Geodermatophilaceae isolated from badland sedimentary rocks in the Red desert, Wyoming, USA.</title>
        <authorList>
            <person name="Ben Tekaya S."/>
            <person name="Nouioui I."/>
            <person name="Flores G.M."/>
            <person name="Shaal M.N."/>
            <person name="Bredoire F."/>
            <person name="Basile F."/>
            <person name="Van Diepen L."/>
            <person name="Ward N.L."/>
        </authorList>
    </citation>
    <scope>NUCLEOTIDE SEQUENCE [LARGE SCALE GENOMIC DNA]</scope>
    <source>
        <strain evidence="5 6">WL48A</strain>
    </source>
</reference>
<gene>
    <name evidence="5" type="ORF">ABQ292_03330</name>
</gene>
<keyword evidence="3" id="KW-0503">Monooxygenase</keyword>
<keyword evidence="6" id="KW-1185">Reference proteome</keyword>
<dbReference type="PRINTS" id="PR00463">
    <property type="entry name" value="EP450I"/>
</dbReference>
<dbReference type="InterPro" id="IPR036396">
    <property type="entry name" value="Cyt_P450_sf"/>
</dbReference>
<evidence type="ECO:0000256" key="2">
    <source>
        <dbReference type="ARBA" id="ARBA00010617"/>
    </source>
</evidence>
<keyword evidence="3" id="KW-0349">Heme</keyword>
<dbReference type="PROSITE" id="PS00086">
    <property type="entry name" value="CYTOCHROME_P450"/>
    <property type="match status" value="1"/>
</dbReference>
<keyword evidence="3" id="KW-0408">Iron</keyword>